<evidence type="ECO:0000313" key="3">
    <source>
        <dbReference type="EMBL" id="APC40293.1"/>
    </source>
</evidence>
<gene>
    <name evidence="3" type="ORF">A7L45_09555</name>
</gene>
<dbReference type="SMART" id="SM00332">
    <property type="entry name" value="PP2Cc"/>
    <property type="match status" value="1"/>
</dbReference>
<dbReference type="SUPFAM" id="SSF81606">
    <property type="entry name" value="PP2C-like"/>
    <property type="match status" value="1"/>
</dbReference>
<keyword evidence="4" id="KW-1185">Reference proteome</keyword>
<dbReference type="InterPro" id="IPR001932">
    <property type="entry name" value="PPM-type_phosphatase-like_dom"/>
</dbReference>
<dbReference type="OrthoDB" id="9801841at2"/>
<dbReference type="AlphaFoldDB" id="A0A1J0GG40"/>
<keyword evidence="1" id="KW-0812">Transmembrane</keyword>
<dbReference type="RefSeq" id="WP_071612585.1">
    <property type="nucleotide sequence ID" value="NZ_CP015756.1"/>
</dbReference>
<dbReference type="Proteomes" id="UP000182569">
    <property type="component" value="Chromosome"/>
</dbReference>
<evidence type="ECO:0000256" key="1">
    <source>
        <dbReference type="SAM" id="Phobius"/>
    </source>
</evidence>
<keyword evidence="1" id="KW-0472">Membrane</keyword>
<feature type="domain" description="PPM-type phosphatase" evidence="2">
    <location>
        <begin position="40"/>
        <end position="281"/>
    </location>
</feature>
<dbReference type="Gene3D" id="3.60.40.10">
    <property type="entry name" value="PPM-type phosphatase domain"/>
    <property type="match status" value="1"/>
</dbReference>
<sequence length="281" mass="31867">MIEFAEKNYYMVVLILLIIILVLVGLKNILIKIIDKSYIKIESAATIGNEEIYEDHMETICSPQGTLAVLADGLGKNEAGRISSITTINTFRRLFLQQWNGEKTEYFFNRAFNEANSEILRRVDNNQGGASVVSAIIVNNLLHYGLVGNAMVAVYRKGELFKLSEGHTVNVLAKNEFYKGKLTKEKALLGLKEKGLLNYLGQDDFKDIEMLEKPVVLKKKDIIILMNKGVYNSLTWIQIEEILKNNKKLKNMANGIIQVVKSKEKINKENGSIILMKYIYN</sequence>
<dbReference type="PROSITE" id="PS51746">
    <property type="entry name" value="PPM_2"/>
    <property type="match status" value="1"/>
</dbReference>
<evidence type="ECO:0000313" key="4">
    <source>
        <dbReference type="Proteomes" id="UP000182569"/>
    </source>
</evidence>
<protein>
    <recommendedName>
        <fullName evidence="2">PPM-type phosphatase domain-containing protein</fullName>
    </recommendedName>
</protein>
<reference evidence="4" key="1">
    <citation type="journal article" date="2016" name="Front. Microbiol.">
        <title>Complete Genome Sequence of Clostridium estertheticum DSM 8809, a Microbe Identified in Spoiled Vacuum Packed Beef.</title>
        <authorList>
            <person name="Yu Z."/>
            <person name="Gunn L."/>
            <person name="Brennan E."/>
            <person name="Reid R."/>
            <person name="Wall P.G."/>
            <person name="Gaora O.P."/>
            <person name="Hurley D."/>
            <person name="Bolton D."/>
            <person name="Fanning S."/>
        </authorList>
    </citation>
    <scope>NUCLEOTIDE SEQUENCE [LARGE SCALE GENOMIC DNA]</scope>
    <source>
        <strain evidence="4">DSM 8809</strain>
    </source>
</reference>
<keyword evidence="1" id="KW-1133">Transmembrane helix</keyword>
<dbReference type="KEGG" id="ceu:A7L45_09555"/>
<feature type="transmembrane region" description="Helical" evidence="1">
    <location>
        <begin position="12"/>
        <end position="30"/>
    </location>
</feature>
<organism evidence="3 4">
    <name type="scientific">Clostridium estertheticum subsp. estertheticum</name>
    <dbReference type="NCBI Taxonomy" id="1552"/>
    <lineage>
        <taxon>Bacteria</taxon>
        <taxon>Bacillati</taxon>
        <taxon>Bacillota</taxon>
        <taxon>Clostridia</taxon>
        <taxon>Eubacteriales</taxon>
        <taxon>Clostridiaceae</taxon>
        <taxon>Clostridium</taxon>
    </lineage>
</organism>
<dbReference type="STRING" id="1552.A7L45_09555"/>
<accession>A0A1J0GG40</accession>
<proteinExistence type="predicted"/>
<dbReference type="EMBL" id="CP015756">
    <property type="protein sequence ID" value="APC40293.1"/>
    <property type="molecule type" value="Genomic_DNA"/>
</dbReference>
<evidence type="ECO:0000259" key="2">
    <source>
        <dbReference type="PROSITE" id="PS51746"/>
    </source>
</evidence>
<name>A0A1J0GG40_9CLOT</name>
<dbReference type="InterPro" id="IPR036457">
    <property type="entry name" value="PPM-type-like_dom_sf"/>
</dbReference>